<reference evidence="7" key="2">
    <citation type="submission" date="2015-03" db="EMBL/GenBank/DDBJ databases">
        <title>Genome sequence of Paenibacillus beijingensis strain DSM 24997T.</title>
        <authorList>
            <person name="Kwak Y."/>
            <person name="Shin J.-H."/>
        </authorList>
    </citation>
    <scope>NUCLEOTIDE SEQUENCE [LARGE SCALE GENOMIC DNA]</scope>
    <source>
        <strain evidence="7">DSM 24997</strain>
    </source>
</reference>
<dbReference type="PATRIC" id="fig|1126833.4.peg.5632"/>
<dbReference type="GO" id="GO:0000976">
    <property type="term" value="F:transcription cis-regulatory region binding"/>
    <property type="evidence" value="ECO:0007669"/>
    <property type="project" value="TreeGrafter"/>
</dbReference>
<dbReference type="PROSITE" id="PS01081">
    <property type="entry name" value="HTH_TETR_1"/>
    <property type="match status" value="1"/>
</dbReference>
<dbReference type="PROSITE" id="PS50977">
    <property type="entry name" value="HTH_TETR_2"/>
    <property type="match status" value="1"/>
</dbReference>
<evidence type="ECO:0000313" key="6">
    <source>
        <dbReference type="EMBL" id="AJY77320.1"/>
    </source>
</evidence>
<organism evidence="6 7">
    <name type="scientific">Paenibacillus beijingensis</name>
    <dbReference type="NCBI Taxonomy" id="1126833"/>
    <lineage>
        <taxon>Bacteria</taxon>
        <taxon>Bacillati</taxon>
        <taxon>Bacillota</taxon>
        <taxon>Bacilli</taxon>
        <taxon>Bacillales</taxon>
        <taxon>Paenibacillaceae</taxon>
        <taxon>Paenibacillus</taxon>
    </lineage>
</organism>
<evidence type="ECO:0000256" key="2">
    <source>
        <dbReference type="ARBA" id="ARBA00023125"/>
    </source>
</evidence>
<dbReference type="SUPFAM" id="SSF46689">
    <property type="entry name" value="Homeodomain-like"/>
    <property type="match status" value="1"/>
</dbReference>
<dbReference type="EMBL" id="CP011058">
    <property type="protein sequence ID" value="AJY77320.1"/>
    <property type="molecule type" value="Genomic_DNA"/>
</dbReference>
<proteinExistence type="predicted"/>
<protein>
    <submittedName>
        <fullName evidence="6">TetR family transcriptional regulator</fullName>
    </submittedName>
</protein>
<sequence length="172" mass="19212">MDATPSRKEQIIDAAVTLFASQGYYKTTTAHVAGAVGVTQPYVFHFFKSKEQLFIAVLERAVSRLQEAFRAVDAPKELILDTMGQQFNRLIESHRDEMLVTMQSFTTSEPAIRDAVRTQFSHIYEIVKDRLERAGVNNSAANASMFIGSGMMVTLSEVLDLPELLPKSKKPL</sequence>
<dbReference type="GO" id="GO:0003700">
    <property type="term" value="F:DNA-binding transcription factor activity"/>
    <property type="evidence" value="ECO:0007669"/>
    <property type="project" value="TreeGrafter"/>
</dbReference>
<feature type="DNA-binding region" description="H-T-H motif" evidence="4">
    <location>
        <begin position="28"/>
        <end position="47"/>
    </location>
</feature>
<dbReference type="PRINTS" id="PR00455">
    <property type="entry name" value="HTHTETR"/>
</dbReference>
<evidence type="ECO:0000256" key="1">
    <source>
        <dbReference type="ARBA" id="ARBA00023015"/>
    </source>
</evidence>
<dbReference type="HOGENOM" id="CLU_096009_1_0_9"/>
<keyword evidence="2 4" id="KW-0238">DNA-binding</keyword>
<dbReference type="STRING" id="1126833.VN24_25620"/>
<accession>A0A0D5NQ75</accession>
<keyword evidence="7" id="KW-1185">Reference proteome</keyword>
<feature type="domain" description="HTH tetR-type" evidence="5">
    <location>
        <begin position="5"/>
        <end position="65"/>
    </location>
</feature>
<dbReference type="InterPro" id="IPR009057">
    <property type="entry name" value="Homeodomain-like_sf"/>
</dbReference>
<dbReference type="InterPro" id="IPR050109">
    <property type="entry name" value="HTH-type_TetR-like_transc_reg"/>
</dbReference>
<evidence type="ECO:0000313" key="7">
    <source>
        <dbReference type="Proteomes" id="UP000032633"/>
    </source>
</evidence>
<dbReference type="InterPro" id="IPR001647">
    <property type="entry name" value="HTH_TetR"/>
</dbReference>
<keyword evidence="3" id="KW-0804">Transcription</keyword>
<evidence type="ECO:0000256" key="4">
    <source>
        <dbReference type="PROSITE-ProRule" id="PRU00335"/>
    </source>
</evidence>
<dbReference type="InterPro" id="IPR023772">
    <property type="entry name" value="DNA-bd_HTH_TetR-type_CS"/>
</dbReference>
<evidence type="ECO:0000256" key="3">
    <source>
        <dbReference type="ARBA" id="ARBA00023163"/>
    </source>
</evidence>
<keyword evidence="1" id="KW-0805">Transcription regulation</keyword>
<dbReference type="KEGG" id="pbj:VN24_25620"/>
<dbReference type="Proteomes" id="UP000032633">
    <property type="component" value="Chromosome"/>
</dbReference>
<reference evidence="6 7" key="1">
    <citation type="journal article" date="2015" name="J. Biotechnol.">
        <title>Complete genome sequence of Paenibacillus beijingensis 7188(T) (=DSM 24997(T)), a novel rhizobacterium from jujube garden soil.</title>
        <authorList>
            <person name="Kwak Y."/>
            <person name="Shin J.H."/>
        </authorList>
    </citation>
    <scope>NUCLEOTIDE SEQUENCE [LARGE SCALE GENOMIC DNA]</scope>
    <source>
        <strain evidence="6 7">DSM 24997</strain>
    </source>
</reference>
<dbReference type="PANTHER" id="PTHR30055">
    <property type="entry name" value="HTH-TYPE TRANSCRIPTIONAL REGULATOR RUTR"/>
    <property type="match status" value="1"/>
</dbReference>
<name>A0A0D5NQ75_9BACL</name>
<dbReference type="PANTHER" id="PTHR30055:SF238">
    <property type="entry name" value="MYCOFACTOCIN BIOSYNTHESIS TRANSCRIPTIONAL REGULATOR MFTR-RELATED"/>
    <property type="match status" value="1"/>
</dbReference>
<dbReference type="AlphaFoldDB" id="A0A0D5NQ75"/>
<dbReference type="Pfam" id="PF00440">
    <property type="entry name" value="TetR_N"/>
    <property type="match status" value="1"/>
</dbReference>
<evidence type="ECO:0000259" key="5">
    <source>
        <dbReference type="PROSITE" id="PS50977"/>
    </source>
</evidence>
<gene>
    <name evidence="6" type="ORF">VN24_25620</name>
</gene>
<dbReference type="Gene3D" id="1.10.357.10">
    <property type="entry name" value="Tetracycline Repressor, domain 2"/>
    <property type="match status" value="1"/>
</dbReference>